<dbReference type="OrthoDB" id="2454081at2"/>
<dbReference type="Gene3D" id="3.30.700.10">
    <property type="entry name" value="Glycoprotein, Type 4 Pilin"/>
    <property type="match status" value="1"/>
</dbReference>
<proteinExistence type="predicted"/>
<dbReference type="Proteomes" id="UP000000271">
    <property type="component" value="Chromosome"/>
</dbReference>
<dbReference type="GO" id="GO:0009986">
    <property type="term" value="C:cell surface"/>
    <property type="evidence" value="ECO:0007669"/>
    <property type="project" value="UniProtKB-SubCell"/>
</dbReference>
<keyword evidence="3" id="KW-0472">Membrane</keyword>
<evidence type="ECO:0000313" key="5">
    <source>
        <dbReference type="Proteomes" id="UP000000271"/>
    </source>
</evidence>
<dbReference type="AlphaFoldDB" id="D6XT18"/>
<dbReference type="RefSeq" id="WP_013172378.1">
    <property type="nucleotide sequence ID" value="NC_014219.1"/>
</dbReference>
<dbReference type="EMBL" id="CP001791">
    <property type="protein sequence ID" value="ADH98954.1"/>
    <property type="molecule type" value="Genomic_DNA"/>
</dbReference>
<reference evidence="4" key="1">
    <citation type="submission" date="2009-10" db="EMBL/GenBank/DDBJ databases">
        <title>Complete sequence of Bacillus selenitireducens MLS10.</title>
        <authorList>
            <consortium name="US DOE Joint Genome Institute"/>
            <person name="Lucas S."/>
            <person name="Copeland A."/>
            <person name="Lapidus A."/>
            <person name="Glavina del Rio T."/>
            <person name="Dalin E."/>
            <person name="Tice H."/>
            <person name="Bruce D."/>
            <person name="Goodwin L."/>
            <person name="Pitluck S."/>
            <person name="Sims D."/>
            <person name="Brettin T."/>
            <person name="Detter J.C."/>
            <person name="Han C."/>
            <person name="Larimer F."/>
            <person name="Land M."/>
            <person name="Hauser L."/>
            <person name="Kyrpides N."/>
            <person name="Ovchinnikova G."/>
            <person name="Stolz J."/>
        </authorList>
    </citation>
    <scope>NUCLEOTIDE SEQUENCE [LARGE SCALE GENOMIC DNA]</scope>
    <source>
        <strain evidence="4">MLS10</strain>
    </source>
</reference>
<protein>
    <recommendedName>
        <fullName evidence="6">Prepilin-type N-terminal cleavage/methylation domain-containing protein</fullName>
    </recommendedName>
</protein>
<accession>D6XT18</accession>
<name>D6XT18_BACIE</name>
<dbReference type="InterPro" id="IPR012902">
    <property type="entry name" value="N_methyl_site"/>
</dbReference>
<feature type="transmembrane region" description="Helical" evidence="3">
    <location>
        <begin position="20"/>
        <end position="41"/>
    </location>
</feature>
<gene>
    <name evidence="4" type="ordered locus">Bsel_1442</name>
</gene>
<evidence type="ECO:0000256" key="3">
    <source>
        <dbReference type="SAM" id="Phobius"/>
    </source>
</evidence>
<keyword evidence="2" id="KW-0178">Competence</keyword>
<dbReference type="KEGG" id="bse:Bsel_1442"/>
<evidence type="ECO:0000256" key="1">
    <source>
        <dbReference type="ARBA" id="ARBA00004241"/>
    </source>
</evidence>
<dbReference type="HOGENOM" id="CLU_091705_7_0_9"/>
<organism evidence="4 5">
    <name type="scientific">Bacillus selenitireducens (strain ATCC 700615 / DSM 15326 / MLS10)</name>
    <dbReference type="NCBI Taxonomy" id="439292"/>
    <lineage>
        <taxon>Bacteria</taxon>
        <taxon>Bacillati</taxon>
        <taxon>Bacillota</taxon>
        <taxon>Bacilli</taxon>
        <taxon>Bacillales</taxon>
        <taxon>Bacillaceae</taxon>
        <taxon>Salisediminibacterium</taxon>
    </lineage>
</organism>
<evidence type="ECO:0008006" key="6">
    <source>
        <dbReference type="Google" id="ProtNLM"/>
    </source>
</evidence>
<sequence>MRLRIKRTGNQKGLTLVELLAVIVILGIIAAIAVPAIGSIIENSRKDAQIANAENIYNAARLAVASESIVASDTDTWTFYATEAETDNTDTSRTDSRLNLLEERYLDTTPQDPHGDGVYTDAYITYDGSEYTVVLNEYFGAGGTAISTIRSSDRDIVNLD</sequence>
<dbReference type="Pfam" id="PF07963">
    <property type="entry name" value="N_methyl"/>
    <property type="match status" value="1"/>
</dbReference>
<keyword evidence="3" id="KW-1133">Transmembrane helix</keyword>
<dbReference type="InterPro" id="IPR045584">
    <property type="entry name" value="Pilin-like"/>
</dbReference>
<dbReference type="PROSITE" id="PS00409">
    <property type="entry name" value="PROKAR_NTER_METHYL"/>
    <property type="match status" value="1"/>
</dbReference>
<dbReference type="GO" id="GO:0030420">
    <property type="term" value="P:establishment of competence for transformation"/>
    <property type="evidence" value="ECO:0007669"/>
    <property type="project" value="UniProtKB-KW"/>
</dbReference>
<evidence type="ECO:0000256" key="2">
    <source>
        <dbReference type="ARBA" id="ARBA00023287"/>
    </source>
</evidence>
<dbReference type="SUPFAM" id="SSF54523">
    <property type="entry name" value="Pili subunits"/>
    <property type="match status" value="1"/>
</dbReference>
<keyword evidence="5" id="KW-1185">Reference proteome</keyword>
<dbReference type="eggNOG" id="COG4969">
    <property type="taxonomic scope" value="Bacteria"/>
</dbReference>
<comment type="subcellular location">
    <subcellularLocation>
        <location evidence="1">Cell surface</location>
    </subcellularLocation>
</comment>
<dbReference type="NCBIfam" id="TIGR02532">
    <property type="entry name" value="IV_pilin_GFxxxE"/>
    <property type="match status" value="1"/>
</dbReference>
<keyword evidence="3" id="KW-0812">Transmembrane</keyword>
<evidence type="ECO:0000313" key="4">
    <source>
        <dbReference type="EMBL" id="ADH98954.1"/>
    </source>
</evidence>
<dbReference type="STRING" id="439292.Bsel_1442"/>